<name>A0AAV3PFE9_LITER</name>
<dbReference type="Proteomes" id="UP001454036">
    <property type="component" value="Unassembled WGS sequence"/>
</dbReference>
<keyword evidence="2" id="KW-1185">Reference proteome</keyword>
<evidence type="ECO:0000313" key="1">
    <source>
        <dbReference type="EMBL" id="GAA0150404.1"/>
    </source>
</evidence>
<reference evidence="1 2" key="1">
    <citation type="submission" date="2024-01" db="EMBL/GenBank/DDBJ databases">
        <title>The complete chloroplast genome sequence of Lithospermum erythrorhizon: insights into the phylogenetic relationship among Boraginaceae species and the maternal lineages of purple gromwells.</title>
        <authorList>
            <person name="Okada T."/>
            <person name="Watanabe K."/>
        </authorList>
    </citation>
    <scope>NUCLEOTIDE SEQUENCE [LARGE SCALE GENOMIC DNA]</scope>
</reference>
<sequence>MVKRNGKIRNVQNDMLFNQIGKPKSGAWMKFSHKNMIMQLWAFRIDNELKVALVHVPGGTSEDHNGDSEA</sequence>
<dbReference type="AlphaFoldDB" id="A0AAV3PFE9"/>
<organism evidence="1 2">
    <name type="scientific">Lithospermum erythrorhizon</name>
    <name type="common">Purple gromwell</name>
    <name type="synonym">Lithospermum officinale var. erythrorhizon</name>
    <dbReference type="NCBI Taxonomy" id="34254"/>
    <lineage>
        <taxon>Eukaryota</taxon>
        <taxon>Viridiplantae</taxon>
        <taxon>Streptophyta</taxon>
        <taxon>Embryophyta</taxon>
        <taxon>Tracheophyta</taxon>
        <taxon>Spermatophyta</taxon>
        <taxon>Magnoliopsida</taxon>
        <taxon>eudicotyledons</taxon>
        <taxon>Gunneridae</taxon>
        <taxon>Pentapetalae</taxon>
        <taxon>asterids</taxon>
        <taxon>lamiids</taxon>
        <taxon>Boraginales</taxon>
        <taxon>Boraginaceae</taxon>
        <taxon>Boraginoideae</taxon>
        <taxon>Lithospermeae</taxon>
        <taxon>Lithospermum</taxon>
    </lineage>
</organism>
<protein>
    <submittedName>
        <fullName evidence="1">Uncharacterized protein</fullName>
    </submittedName>
</protein>
<dbReference type="EMBL" id="BAABME010001585">
    <property type="protein sequence ID" value="GAA0150404.1"/>
    <property type="molecule type" value="Genomic_DNA"/>
</dbReference>
<comment type="caution">
    <text evidence="1">The sequence shown here is derived from an EMBL/GenBank/DDBJ whole genome shotgun (WGS) entry which is preliminary data.</text>
</comment>
<evidence type="ECO:0000313" key="2">
    <source>
        <dbReference type="Proteomes" id="UP001454036"/>
    </source>
</evidence>
<accession>A0AAV3PFE9</accession>
<proteinExistence type="predicted"/>
<gene>
    <name evidence="1" type="ORF">LIER_09353</name>
</gene>